<proteinExistence type="predicted"/>
<dbReference type="eggNOG" id="ENOG502R3PA">
    <property type="taxonomic scope" value="Eukaryota"/>
</dbReference>
<feature type="signal peptide" evidence="1">
    <location>
        <begin position="1"/>
        <end position="23"/>
    </location>
</feature>
<keyword evidence="1" id="KW-0732">Signal</keyword>
<protein>
    <submittedName>
        <fullName evidence="2">Uncharacterized protein</fullName>
    </submittedName>
</protein>
<dbReference type="Gramene" id="OB02G38780.1">
    <property type="protein sequence ID" value="OB02G38780.1"/>
    <property type="gene ID" value="OB02G38780"/>
</dbReference>
<keyword evidence="3" id="KW-1185">Reference proteome</keyword>
<evidence type="ECO:0000256" key="1">
    <source>
        <dbReference type="SAM" id="SignalP"/>
    </source>
</evidence>
<reference evidence="2" key="1">
    <citation type="submission" date="2013-04" db="UniProtKB">
        <authorList>
            <consortium name="EnsemblPlants"/>
        </authorList>
    </citation>
    <scope>IDENTIFICATION</scope>
</reference>
<dbReference type="AlphaFoldDB" id="J3LGW1"/>
<name>J3LGW1_ORYBR</name>
<feature type="chain" id="PRO_5003772670" evidence="1">
    <location>
        <begin position="24"/>
        <end position="79"/>
    </location>
</feature>
<accession>J3LGW1</accession>
<organism evidence="2">
    <name type="scientific">Oryza brachyantha</name>
    <name type="common">malo sina</name>
    <dbReference type="NCBI Taxonomy" id="4533"/>
    <lineage>
        <taxon>Eukaryota</taxon>
        <taxon>Viridiplantae</taxon>
        <taxon>Streptophyta</taxon>
        <taxon>Embryophyta</taxon>
        <taxon>Tracheophyta</taxon>
        <taxon>Spermatophyta</taxon>
        <taxon>Magnoliopsida</taxon>
        <taxon>Liliopsida</taxon>
        <taxon>Poales</taxon>
        <taxon>Poaceae</taxon>
        <taxon>BOP clade</taxon>
        <taxon>Oryzoideae</taxon>
        <taxon>Oryzeae</taxon>
        <taxon>Oryzinae</taxon>
        <taxon>Oryza</taxon>
    </lineage>
</organism>
<dbReference type="OMA" id="GHSCQTW"/>
<dbReference type="PANTHER" id="PTHR35547:SF1">
    <property type="entry name" value="OS02G0737401 PROTEIN"/>
    <property type="match status" value="1"/>
</dbReference>
<evidence type="ECO:0000313" key="3">
    <source>
        <dbReference type="Proteomes" id="UP000006038"/>
    </source>
</evidence>
<dbReference type="PANTHER" id="PTHR35547">
    <property type="entry name" value="OS06G0249350 PROTEIN-RELATED"/>
    <property type="match status" value="1"/>
</dbReference>
<dbReference type="Proteomes" id="UP000006038">
    <property type="component" value="Unassembled WGS sequence"/>
</dbReference>
<evidence type="ECO:0000313" key="2">
    <source>
        <dbReference type="EnsemblPlants" id="OB02G38780.1"/>
    </source>
</evidence>
<dbReference type="HOGENOM" id="CLU_187148_1_0_1"/>
<sequence>MAVLKKLAASVIVMAMVFLVVSGSTAAAARPLAGQEWAGGDNAAGDDSVVVRFLRQLYLHKLAGRPGHSCQTYNPNGGC</sequence>
<dbReference type="EnsemblPlants" id="OB02G38780.1">
    <property type="protein sequence ID" value="OB02G38780.1"/>
    <property type="gene ID" value="OB02G38780"/>
</dbReference>